<evidence type="ECO:0008006" key="4">
    <source>
        <dbReference type="Google" id="ProtNLM"/>
    </source>
</evidence>
<comment type="caution">
    <text evidence="2">The sequence shown here is derived from an EMBL/GenBank/DDBJ whole genome shotgun (WGS) entry which is preliminary data.</text>
</comment>
<organism evidence="2 3">
    <name type="scientific">Variovorax guangxiensis</name>
    <dbReference type="NCBI Taxonomy" id="1775474"/>
    <lineage>
        <taxon>Bacteria</taxon>
        <taxon>Pseudomonadati</taxon>
        <taxon>Pseudomonadota</taxon>
        <taxon>Betaproteobacteria</taxon>
        <taxon>Burkholderiales</taxon>
        <taxon>Comamonadaceae</taxon>
        <taxon>Variovorax</taxon>
    </lineage>
</organism>
<reference evidence="2 3" key="1">
    <citation type="submission" date="2020-08" db="EMBL/GenBank/DDBJ databases">
        <title>Genomic Encyclopedia of Type Strains, Phase IV (KMG-V): Genome sequencing to study the core and pangenomes of soil and plant-associated prokaryotes.</title>
        <authorList>
            <person name="Whitman W."/>
        </authorList>
    </citation>
    <scope>NUCLEOTIDE SEQUENCE [LARGE SCALE GENOMIC DNA]</scope>
    <source>
        <strain evidence="2 3">34/80</strain>
    </source>
</reference>
<feature type="signal peptide" evidence="1">
    <location>
        <begin position="1"/>
        <end position="26"/>
    </location>
</feature>
<evidence type="ECO:0000313" key="2">
    <source>
        <dbReference type="EMBL" id="MBB4222842.1"/>
    </source>
</evidence>
<evidence type="ECO:0000313" key="3">
    <source>
        <dbReference type="Proteomes" id="UP000524450"/>
    </source>
</evidence>
<keyword evidence="1" id="KW-0732">Signal</keyword>
<dbReference type="RefSeq" id="WP_260319333.1">
    <property type="nucleotide sequence ID" value="NZ_JACIFZ010000003.1"/>
</dbReference>
<protein>
    <recommendedName>
        <fullName evidence="4">DUF3124 domain-containing protein</fullName>
    </recommendedName>
</protein>
<dbReference type="AlphaFoldDB" id="A0A840FPL6"/>
<gene>
    <name evidence="2" type="ORF">GGD71_003622</name>
</gene>
<name>A0A840FPL6_9BURK</name>
<accession>A0A840FPL6</accession>
<dbReference type="Proteomes" id="UP000524450">
    <property type="component" value="Unassembled WGS sequence"/>
</dbReference>
<dbReference type="EMBL" id="JACIFZ010000003">
    <property type="protein sequence ID" value="MBB4222842.1"/>
    <property type="molecule type" value="Genomic_DNA"/>
</dbReference>
<proteinExistence type="predicted"/>
<feature type="chain" id="PRO_5032590405" description="DUF3124 domain-containing protein" evidence="1">
    <location>
        <begin position="27"/>
        <end position="164"/>
    </location>
</feature>
<evidence type="ECO:0000256" key="1">
    <source>
        <dbReference type="SAM" id="SignalP"/>
    </source>
</evidence>
<sequence length="164" mass="17845">MKRPRLRTVLAAGAAAASLLCVPARAAIERLDDSASPRAQVRSDFANAQGMDGHMLVLPLGRVEYRLATAPHVGRRARIFYVIPAMVAGLRSPAGMLVQWRGNGAFAGGSGRPGDRVQVWNGVVQSPWMNETFELTLRVDPRELRMPSGSALSFESFFEIETLP</sequence>